<name>A0A1W1XVH0_9NEIS</name>
<proteinExistence type="predicted"/>
<accession>A0A1W1XVH0</accession>
<feature type="transmembrane region" description="Helical" evidence="1">
    <location>
        <begin position="12"/>
        <end position="33"/>
    </location>
</feature>
<dbReference type="STRING" id="1121001.SAMN02745857_03033"/>
<sequence>MTTRLLHEESGALEIGFGAMALGFLMNGAIALLHPRGDGSIMGLLTVAMLFCAFALALGHRKAVYFDRDTQTIQMAQSLYGHSYGSSKTLPLSKFSYVYASLQRGHVRAYLFGPSTGEIHLGSLQATMTTDFRDALAKLEVLATELGLPSRGRI</sequence>
<evidence type="ECO:0000313" key="3">
    <source>
        <dbReference type="Proteomes" id="UP000192761"/>
    </source>
</evidence>
<gene>
    <name evidence="2" type="ORF">SAMN02745857_03033</name>
</gene>
<reference evidence="2 3" key="1">
    <citation type="submission" date="2017-04" db="EMBL/GenBank/DDBJ databases">
        <authorList>
            <person name="Afonso C.L."/>
            <person name="Miller P.J."/>
            <person name="Scott M.A."/>
            <person name="Spackman E."/>
            <person name="Goraichik I."/>
            <person name="Dimitrov K.M."/>
            <person name="Suarez D.L."/>
            <person name="Swayne D.E."/>
        </authorList>
    </citation>
    <scope>NUCLEOTIDE SEQUENCE [LARGE SCALE GENOMIC DNA]</scope>
    <source>
        <strain evidence="2 3">DSM 23236</strain>
    </source>
</reference>
<evidence type="ECO:0000256" key="1">
    <source>
        <dbReference type="SAM" id="Phobius"/>
    </source>
</evidence>
<keyword evidence="1" id="KW-1133">Transmembrane helix</keyword>
<dbReference type="AlphaFoldDB" id="A0A1W1XVH0"/>
<dbReference type="EMBL" id="FWXD01000019">
    <property type="protein sequence ID" value="SMC27923.1"/>
    <property type="molecule type" value="Genomic_DNA"/>
</dbReference>
<organism evidence="2 3">
    <name type="scientific">Andreprevotia lacus DSM 23236</name>
    <dbReference type="NCBI Taxonomy" id="1121001"/>
    <lineage>
        <taxon>Bacteria</taxon>
        <taxon>Pseudomonadati</taxon>
        <taxon>Pseudomonadota</taxon>
        <taxon>Betaproteobacteria</taxon>
        <taxon>Neisseriales</taxon>
        <taxon>Chitinibacteraceae</taxon>
        <taxon>Andreprevotia</taxon>
    </lineage>
</organism>
<protein>
    <submittedName>
        <fullName evidence="2">Uncharacterized protein</fullName>
    </submittedName>
</protein>
<keyword evidence="1" id="KW-0472">Membrane</keyword>
<evidence type="ECO:0000313" key="2">
    <source>
        <dbReference type="EMBL" id="SMC27923.1"/>
    </source>
</evidence>
<feature type="transmembrane region" description="Helical" evidence="1">
    <location>
        <begin position="39"/>
        <end position="58"/>
    </location>
</feature>
<keyword evidence="1" id="KW-0812">Transmembrane</keyword>
<dbReference type="RefSeq" id="WP_139798882.1">
    <property type="nucleotide sequence ID" value="NZ_FWXD01000019.1"/>
</dbReference>
<dbReference type="Proteomes" id="UP000192761">
    <property type="component" value="Unassembled WGS sequence"/>
</dbReference>
<keyword evidence="3" id="KW-1185">Reference proteome</keyword>